<reference evidence="2" key="1">
    <citation type="journal article" date="2021" name="Proc. Natl. Acad. Sci. U.S.A.">
        <title>A Catalog of Tens of Thousands of Viruses from Human Metagenomes Reveals Hidden Associations with Chronic Diseases.</title>
        <authorList>
            <person name="Tisza M.J."/>
            <person name="Buck C.B."/>
        </authorList>
    </citation>
    <scope>NUCLEOTIDE SEQUENCE</scope>
    <source>
        <strain evidence="2">Ctkyp1</strain>
    </source>
</reference>
<name>A0A8S5P3L0_9CAUD</name>
<feature type="transmembrane region" description="Helical" evidence="1">
    <location>
        <begin position="32"/>
        <end position="54"/>
    </location>
</feature>
<keyword evidence="1" id="KW-0472">Membrane</keyword>
<protein>
    <submittedName>
        <fullName evidence="2">Uncharacterized protein</fullName>
    </submittedName>
</protein>
<proteinExistence type="predicted"/>
<organism evidence="2">
    <name type="scientific">Siphoviridae sp. ctkyp1</name>
    <dbReference type="NCBI Taxonomy" id="2825646"/>
    <lineage>
        <taxon>Viruses</taxon>
        <taxon>Duplodnaviria</taxon>
        <taxon>Heunggongvirae</taxon>
        <taxon>Uroviricota</taxon>
        <taxon>Caudoviricetes</taxon>
    </lineage>
</organism>
<keyword evidence="1" id="KW-0812">Transmembrane</keyword>
<evidence type="ECO:0000313" key="2">
    <source>
        <dbReference type="EMBL" id="DAE01670.1"/>
    </source>
</evidence>
<evidence type="ECO:0000256" key="1">
    <source>
        <dbReference type="SAM" id="Phobius"/>
    </source>
</evidence>
<accession>A0A8S5P3L0</accession>
<sequence>MIKISKIAFEALSDTDGNVSRKPAEWWRRNKLACIWCILCLLAEIPIVILRFVLMTICFIPHKIYEHLEDMSF</sequence>
<keyword evidence="1" id="KW-1133">Transmembrane helix</keyword>
<dbReference type="EMBL" id="BK015328">
    <property type="protein sequence ID" value="DAE01670.1"/>
    <property type="molecule type" value="Genomic_DNA"/>
</dbReference>